<feature type="compositionally biased region" description="Polar residues" evidence="1">
    <location>
        <begin position="21"/>
        <end position="32"/>
    </location>
</feature>
<name>W9WS18_9EURO</name>
<accession>W9WS18</accession>
<dbReference type="HOGENOM" id="CLU_1261397_0_0_1"/>
<dbReference type="OrthoDB" id="4156970at2759"/>
<dbReference type="GeneID" id="19194145"/>
<proteinExistence type="predicted"/>
<dbReference type="RefSeq" id="XP_007748218.1">
    <property type="nucleotide sequence ID" value="XM_007750028.1"/>
</dbReference>
<reference evidence="2 3" key="1">
    <citation type="submission" date="2013-03" db="EMBL/GenBank/DDBJ databases">
        <title>The Genome Sequence of Cladophialophora psammophila CBS 110553.</title>
        <authorList>
            <consortium name="The Broad Institute Genomics Platform"/>
            <person name="Cuomo C."/>
            <person name="de Hoog S."/>
            <person name="Gorbushina A."/>
            <person name="Walker B."/>
            <person name="Young S.K."/>
            <person name="Zeng Q."/>
            <person name="Gargeya S."/>
            <person name="Fitzgerald M."/>
            <person name="Haas B."/>
            <person name="Abouelleil A."/>
            <person name="Allen A.W."/>
            <person name="Alvarado L."/>
            <person name="Arachchi H.M."/>
            <person name="Berlin A.M."/>
            <person name="Chapman S.B."/>
            <person name="Gainer-Dewar J."/>
            <person name="Goldberg J."/>
            <person name="Griggs A."/>
            <person name="Gujja S."/>
            <person name="Hansen M."/>
            <person name="Howarth C."/>
            <person name="Imamovic A."/>
            <person name="Ireland A."/>
            <person name="Larimer J."/>
            <person name="McCowan C."/>
            <person name="Murphy C."/>
            <person name="Pearson M."/>
            <person name="Poon T.W."/>
            <person name="Priest M."/>
            <person name="Roberts A."/>
            <person name="Saif S."/>
            <person name="Shea T."/>
            <person name="Sisk P."/>
            <person name="Sykes S."/>
            <person name="Wortman J."/>
            <person name="Nusbaum C."/>
            <person name="Birren B."/>
        </authorList>
    </citation>
    <scope>NUCLEOTIDE SEQUENCE [LARGE SCALE GENOMIC DNA]</scope>
    <source>
        <strain evidence="2 3">CBS 110553</strain>
    </source>
</reference>
<comment type="caution">
    <text evidence="2">The sequence shown here is derived from an EMBL/GenBank/DDBJ whole genome shotgun (WGS) entry which is preliminary data.</text>
</comment>
<dbReference type="AlphaFoldDB" id="W9WS18"/>
<evidence type="ECO:0000313" key="2">
    <source>
        <dbReference type="EMBL" id="EXJ67436.1"/>
    </source>
</evidence>
<feature type="compositionally biased region" description="Basic and acidic residues" evidence="1">
    <location>
        <begin position="33"/>
        <end position="44"/>
    </location>
</feature>
<evidence type="ECO:0000256" key="1">
    <source>
        <dbReference type="SAM" id="MobiDB-lite"/>
    </source>
</evidence>
<sequence>MPAHHFPVTNIPQPGPYQWPGTAQDQNTSPLQRDQHAEHTDRPAAPEQRLAVQPEDINQSHPNDRPAENGNQQPEQPRPSRQVRPIELLDEVCADMDDLNLATAVQLAQDDPRLDFRAAMEQQAIIMQHIHDRPLMQPEEWRTGGGEGVLYYRYRHGSRRDGMQVERDRLVVHADGPFGLVRTRSAEGVVVTRLPLRSQHERAMRDVSGGLILDRPVRR</sequence>
<organism evidence="2 3">
    <name type="scientific">Cladophialophora psammophila CBS 110553</name>
    <dbReference type="NCBI Taxonomy" id="1182543"/>
    <lineage>
        <taxon>Eukaryota</taxon>
        <taxon>Fungi</taxon>
        <taxon>Dikarya</taxon>
        <taxon>Ascomycota</taxon>
        <taxon>Pezizomycotina</taxon>
        <taxon>Eurotiomycetes</taxon>
        <taxon>Chaetothyriomycetidae</taxon>
        <taxon>Chaetothyriales</taxon>
        <taxon>Herpotrichiellaceae</taxon>
        <taxon>Cladophialophora</taxon>
    </lineage>
</organism>
<gene>
    <name evidence="2" type="ORF">A1O5_09449</name>
</gene>
<dbReference type="EMBL" id="AMGX01000016">
    <property type="protein sequence ID" value="EXJ67436.1"/>
    <property type="molecule type" value="Genomic_DNA"/>
</dbReference>
<keyword evidence="3" id="KW-1185">Reference proteome</keyword>
<dbReference type="Proteomes" id="UP000019471">
    <property type="component" value="Unassembled WGS sequence"/>
</dbReference>
<feature type="region of interest" description="Disordered" evidence="1">
    <location>
        <begin position="1"/>
        <end position="81"/>
    </location>
</feature>
<evidence type="ECO:0000313" key="3">
    <source>
        <dbReference type="Proteomes" id="UP000019471"/>
    </source>
</evidence>
<protein>
    <submittedName>
        <fullName evidence="2">Uncharacterized protein</fullName>
    </submittedName>
</protein>